<dbReference type="Proteomes" id="UP000683360">
    <property type="component" value="Unassembled WGS sequence"/>
</dbReference>
<dbReference type="Pfam" id="PF00406">
    <property type="entry name" value="ADK"/>
    <property type="match status" value="1"/>
</dbReference>
<dbReference type="GO" id="GO:0004017">
    <property type="term" value="F:AMP kinase activity"/>
    <property type="evidence" value="ECO:0007669"/>
    <property type="project" value="UniProtKB-EC"/>
</dbReference>
<reference evidence="5" key="1">
    <citation type="submission" date="2021-03" db="EMBL/GenBank/DDBJ databases">
        <authorList>
            <person name="Bekaert M."/>
        </authorList>
    </citation>
    <scope>NUCLEOTIDE SEQUENCE</scope>
</reference>
<gene>
    <name evidence="5" type="ORF">MEDL_4689</name>
</gene>
<accession>A0A8S3PZ21</accession>
<feature type="compositionally biased region" description="Basic and acidic residues" evidence="4">
    <location>
        <begin position="418"/>
        <end position="429"/>
    </location>
</feature>
<dbReference type="SUPFAM" id="SSF52540">
    <property type="entry name" value="P-loop containing nucleoside triphosphate hydrolases"/>
    <property type="match status" value="1"/>
</dbReference>
<comment type="caution">
    <text evidence="5">The sequence shown here is derived from an EMBL/GenBank/DDBJ whole genome shotgun (WGS) entry which is preliminary data.</text>
</comment>
<evidence type="ECO:0000313" key="5">
    <source>
        <dbReference type="EMBL" id="CAG2189319.1"/>
    </source>
</evidence>
<evidence type="ECO:0000256" key="2">
    <source>
        <dbReference type="ARBA" id="ARBA00022741"/>
    </source>
</evidence>
<dbReference type="InterPro" id="IPR000850">
    <property type="entry name" value="Adenylat/UMP-CMP_kin"/>
</dbReference>
<dbReference type="AlphaFoldDB" id="A0A8S3PZ21"/>
<organism evidence="5 6">
    <name type="scientific">Mytilus edulis</name>
    <name type="common">Blue mussel</name>
    <dbReference type="NCBI Taxonomy" id="6550"/>
    <lineage>
        <taxon>Eukaryota</taxon>
        <taxon>Metazoa</taxon>
        <taxon>Spiralia</taxon>
        <taxon>Lophotrochozoa</taxon>
        <taxon>Mollusca</taxon>
        <taxon>Bivalvia</taxon>
        <taxon>Autobranchia</taxon>
        <taxon>Pteriomorphia</taxon>
        <taxon>Mytilida</taxon>
        <taxon>Mytiloidea</taxon>
        <taxon>Mytilidae</taxon>
        <taxon>Mytilinae</taxon>
        <taxon>Mytilus</taxon>
    </lineage>
</organism>
<sequence>MEIHTTESSNSAIHHTISDFLVQNDITLQQLLDYVKSMKISTNPKILMSLQQHKFKRKKRNAGGSTSIQQYCVKKGAPVKNSLLSLCGECAVTTLLPQDRYPRKLNEAVCDNTDLTCLSFSGRPQGACIPGIINLTFLRRRPGSCRMMIRTGEVVDVDEWEPYTQRVRTANLVLHQKNNRGYMFGRMANRFVEEYGLVRLSIGEAMRRVMLEQPKSDLSKQLVKHVTKGLTVPDELAVQALDVCLLEMRSQTRGYILDGFPTTMKQVELMTERCIIPVRVIELEINSKEVMVRGLRDRMSSARMLPLHDSAQILAIKLAAYNKEVSPIREYYEQEHMNFIKVSGERSKWWVWNRSLEIAHESVKKIQTYLQRISDANLVSYRTIERMSMLKMKNTLPLEEVSIDEILEMQREEQLVKQEEEERKKKAMLERGLQPHSELHDDMF</sequence>
<dbReference type="EC" id="2.7.4.3" evidence="5"/>
<dbReference type="OrthoDB" id="5977230at2759"/>
<dbReference type="GO" id="GO:0005524">
    <property type="term" value="F:ATP binding"/>
    <property type="evidence" value="ECO:0007669"/>
    <property type="project" value="InterPro"/>
</dbReference>
<name>A0A8S3PZ21_MYTED</name>
<keyword evidence="2" id="KW-0547">Nucleotide-binding</keyword>
<keyword evidence="3" id="KW-0418">Kinase</keyword>
<evidence type="ECO:0000256" key="1">
    <source>
        <dbReference type="ARBA" id="ARBA00022679"/>
    </source>
</evidence>
<feature type="region of interest" description="Disordered" evidence="4">
    <location>
        <begin position="418"/>
        <end position="444"/>
    </location>
</feature>
<dbReference type="EC" id="2.7.4.6" evidence="5"/>
<dbReference type="EMBL" id="CAJPWZ010000288">
    <property type="protein sequence ID" value="CAG2189319.1"/>
    <property type="molecule type" value="Genomic_DNA"/>
</dbReference>
<dbReference type="Gene3D" id="3.40.50.300">
    <property type="entry name" value="P-loop containing nucleotide triphosphate hydrolases"/>
    <property type="match status" value="1"/>
</dbReference>
<protein>
    <submittedName>
        <fullName evidence="5">AK9</fullName>
        <ecNumber evidence="5">2.7.4.3</ecNumber>
        <ecNumber evidence="5">2.7.4.6</ecNumber>
    </submittedName>
</protein>
<dbReference type="InterPro" id="IPR029034">
    <property type="entry name" value="Cystine-knot_cytokine"/>
</dbReference>
<evidence type="ECO:0000256" key="4">
    <source>
        <dbReference type="SAM" id="MobiDB-lite"/>
    </source>
</evidence>
<evidence type="ECO:0000256" key="3">
    <source>
        <dbReference type="ARBA" id="ARBA00022777"/>
    </source>
</evidence>
<dbReference type="PANTHER" id="PTHR23359">
    <property type="entry name" value="NUCLEOTIDE KINASE"/>
    <property type="match status" value="1"/>
</dbReference>
<evidence type="ECO:0000313" key="6">
    <source>
        <dbReference type="Proteomes" id="UP000683360"/>
    </source>
</evidence>
<keyword evidence="1 5" id="KW-0808">Transferase</keyword>
<keyword evidence="6" id="KW-1185">Reference proteome</keyword>
<dbReference type="SUPFAM" id="SSF57501">
    <property type="entry name" value="Cystine-knot cytokines"/>
    <property type="match status" value="1"/>
</dbReference>
<dbReference type="InterPro" id="IPR027417">
    <property type="entry name" value="P-loop_NTPase"/>
</dbReference>
<proteinExistence type="predicted"/>
<dbReference type="GO" id="GO:0004550">
    <property type="term" value="F:nucleoside diphosphate kinase activity"/>
    <property type="evidence" value="ECO:0007669"/>
    <property type="project" value="UniProtKB-EC"/>
</dbReference>